<dbReference type="InterPro" id="IPR035908">
    <property type="entry name" value="F0_ATP_A_sf"/>
</dbReference>
<dbReference type="PANTHER" id="PTHR42823">
    <property type="entry name" value="ATP SYNTHASE SUBUNIT A, CHLOROPLASTIC"/>
    <property type="match status" value="1"/>
</dbReference>
<evidence type="ECO:0000256" key="6">
    <source>
        <dbReference type="ARBA" id="ARBA00022781"/>
    </source>
</evidence>
<keyword evidence="11" id="KW-1003">Cell membrane</keyword>
<dbReference type="Gene3D" id="1.20.120.220">
    <property type="entry name" value="ATP synthase, F0 complex, subunit A"/>
    <property type="match status" value="1"/>
</dbReference>
<evidence type="ECO:0000256" key="10">
    <source>
        <dbReference type="ARBA" id="ARBA00023310"/>
    </source>
</evidence>
<comment type="subcellular location">
    <subcellularLocation>
        <location evidence="11">Cell membrane</location>
        <topology evidence="11">Multi-pass membrane protein</topology>
    </subcellularLocation>
    <subcellularLocation>
        <location evidence="1">Membrane</location>
        <topology evidence="1">Multi-pass membrane protein</topology>
    </subcellularLocation>
</comment>
<dbReference type="InterPro" id="IPR045082">
    <property type="entry name" value="ATP_syn_F0_a_bact/chloroplast"/>
</dbReference>
<dbReference type="AlphaFoldDB" id="A0A8J7PGP3"/>
<keyword evidence="5 11" id="KW-0812">Transmembrane</keyword>
<comment type="function">
    <text evidence="11">Key component of the proton channel; it plays a direct role in the translocation of protons across the membrane.</text>
</comment>
<accession>A0A8J7PGP3</accession>
<comment type="caution">
    <text evidence="12">The sequence shown here is derived from an EMBL/GenBank/DDBJ whole genome shotgun (WGS) entry which is preliminary data.</text>
</comment>
<dbReference type="Pfam" id="PF00119">
    <property type="entry name" value="ATP-synt_A"/>
    <property type="match status" value="1"/>
</dbReference>
<dbReference type="InterPro" id="IPR000568">
    <property type="entry name" value="ATP_synth_F0_asu"/>
</dbReference>
<dbReference type="SUPFAM" id="SSF81336">
    <property type="entry name" value="F1F0 ATP synthase subunit A"/>
    <property type="match status" value="1"/>
</dbReference>
<evidence type="ECO:0000256" key="7">
    <source>
        <dbReference type="ARBA" id="ARBA00022989"/>
    </source>
</evidence>
<evidence type="ECO:0000256" key="11">
    <source>
        <dbReference type="HAMAP-Rule" id="MF_01393"/>
    </source>
</evidence>
<evidence type="ECO:0000313" key="13">
    <source>
        <dbReference type="Proteomes" id="UP000664277"/>
    </source>
</evidence>
<reference evidence="12" key="1">
    <citation type="submission" date="2021-02" db="EMBL/GenBank/DDBJ databases">
        <title>Genome-Resolved Metagenomics of a Microbial Community Performing Photosynthetic Biological Nutrient Removal.</title>
        <authorList>
            <person name="Mcdaniel E.A."/>
        </authorList>
    </citation>
    <scope>NUCLEOTIDE SEQUENCE</scope>
    <source>
        <strain evidence="12">UWPOB_OBS1</strain>
    </source>
</reference>
<dbReference type="GO" id="GO:0042777">
    <property type="term" value="P:proton motive force-driven plasma membrane ATP synthesis"/>
    <property type="evidence" value="ECO:0007669"/>
    <property type="project" value="TreeGrafter"/>
</dbReference>
<dbReference type="PRINTS" id="PR00123">
    <property type="entry name" value="ATPASEA"/>
</dbReference>
<dbReference type="PANTHER" id="PTHR42823:SF3">
    <property type="entry name" value="ATP SYNTHASE SUBUNIT A, CHLOROPLASTIC"/>
    <property type="match status" value="1"/>
</dbReference>
<feature type="transmembrane region" description="Helical" evidence="11">
    <location>
        <begin position="144"/>
        <end position="164"/>
    </location>
</feature>
<proteinExistence type="inferred from homology"/>
<dbReference type="EMBL" id="JAFLCK010000005">
    <property type="protein sequence ID" value="MBN8659763.1"/>
    <property type="molecule type" value="Genomic_DNA"/>
</dbReference>
<keyword evidence="3 11" id="KW-0813">Transport</keyword>
<comment type="similarity">
    <text evidence="2 11">Belongs to the ATPase A chain family.</text>
</comment>
<dbReference type="GO" id="GO:0005886">
    <property type="term" value="C:plasma membrane"/>
    <property type="evidence" value="ECO:0007669"/>
    <property type="project" value="UniProtKB-SubCell"/>
</dbReference>
<keyword evidence="4 11" id="KW-0138">CF(0)</keyword>
<dbReference type="Proteomes" id="UP000664277">
    <property type="component" value="Unassembled WGS sequence"/>
</dbReference>
<keyword evidence="6 11" id="KW-0375">Hydrogen ion transport</keyword>
<evidence type="ECO:0000256" key="3">
    <source>
        <dbReference type="ARBA" id="ARBA00022448"/>
    </source>
</evidence>
<keyword evidence="10 11" id="KW-0066">ATP synthesis</keyword>
<keyword evidence="7 11" id="KW-1133">Transmembrane helix</keyword>
<keyword evidence="9 11" id="KW-0472">Membrane</keyword>
<sequence length="253" mass="27338">MLGKNLPLSTLVHDQSLTSIQFPMGLGTVGDIHADTIILTWVAMIVILVGCASISGSLVAEGPGGKGQAVLEGIYTFVSDIAKGSIGDHRYKPYLPLLCGLFLFILVSNLIGIFPYPVFEHMEGWPHVGHEHFEVAAATTDFNLTAGLAAISILTYLGSGVMVHGFEYVKLFCLKPIAPLEWLDLVIRPSTLALRLLLVITADEMLRTAFLKICPMLVPTAIMGFETFIALVQAFVFTLLTSIYIGAAVAEHH</sequence>
<protein>
    <recommendedName>
        <fullName evidence="11">ATP synthase subunit a</fullName>
    </recommendedName>
    <alternativeName>
        <fullName evidence="11">ATP synthase F0 sector subunit a</fullName>
    </alternativeName>
    <alternativeName>
        <fullName evidence="11">F-ATPase subunit 6</fullName>
    </alternativeName>
</protein>
<feature type="transmembrane region" description="Helical" evidence="11">
    <location>
        <begin position="38"/>
        <end position="60"/>
    </location>
</feature>
<name>A0A8J7PGP3_9BACT</name>
<evidence type="ECO:0000256" key="5">
    <source>
        <dbReference type="ARBA" id="ARBA00022692"/>
    </source>
</evidence>
<feature type="transmembrane region" description="Helical" evidence="11">
    <location>
        <begin position="222"/>
        <end position="250"/>
    </location>
</feature>
<evidence type="ECO:0000256" key="4">
    <source>
        <dbReference type="ARBA" id="ARBA00022547"/>
    </source>
</evidence>
<dbReference type="HAMAP" id="MF_01393">
    <property type="entry name" value="ATP_synth_a_bact"/>
    <property type="match status" value="1"/>
</dbReference>
<feature type="transmembrane region" description="Helical" evidence="11">
    <location>
        <begin position="94"/>
        <end position="116"/>
    </location>
</feature>
<evidence type="ECO:0000256" key="2">
    <source>
        <dbReference type="ARBA" id="ARBA00006810"/>
    </source>
</evidence>
<dbReference type="GO" id="GO:0046933">
    <property type="term" value="F:proton-transporting ATP synthase activity, rotational mechanism"/>
    <property type="evidence" value="ECO:0007669"/>
    <property type="project" value="UniProtKB-UniRule"/>
</dbReference>
<dbReference type="CDD" id="cd00310">
    <property type="entry name" value="ATP-synt_Fo_a_6"/>
    <property type="match status" value="1"/>
</dbReference>
<gene>
    <name evidence="11" type="primary">atpB</name>
    <name evidence="12" type="ORF">J0M35_05335</name>
</gene>
<organism evidence="12 13">
    <name type="scientific">Candidatus Obscuribacter phosphatis</name>
    <dbReference type="NCBI Taxonomy" id="1906157"/>
    <lineage>
        <taxon>Bacteria</taxon>
        <taxon>Bacillati</taxon>
        <taxon>Candidatus Melainabacteria</taxon>
        <taxon>Candidatus Obscuribacterales</taxon>
        <taxon>Candidatus Obscuribacteraceae</taxon>
        <taxon>Candidatus Obscuribacter</taxon>
    </lineage>
</organism>
<evidence type="ECO:0000313" key="12">
    <source>
        <dbReference type="EMBL" id="MBN8659763.1"/>
    </source>
</evidence>
<evidence type="ECO:0000256" key="9">
    <source>
        <dbReference type="ARBA" id="ARBA00023136"/>
    </source>
</evidence>
<dbReference type="GO" id="GO:0045259">
    <property type="term" value="C:proton-transporting ATP synthase complex"/>
    <property type="evidence" value="ECO:0007669"/>
    <property type="project" value="UniProtKB-KW"/>
</dbReference>
<keyword evidence="8 11" id="KW-0406">Ion transport</keyword>
<evidence type="ECO:0000256" key="8">
    <source>
        <dbReference type="ARBA" id="ARBA00023065"/>
    </source>
</evidence>
<evidence type="ECO:0000256" key="1">
    <source>
        <dbReference type="ARBA" id="ARBA00004141"/>
    </source>
</evidence>